<evidence type="ECO:0000259" key="2">
    <source>
        <dbReference type="Pfam" id="PF06580"/>
    </source>
</evidence>
<evidence type="ECO:0000313" key="3">
    <source>
        <dbReference type="EMBL" id="XCO77046.1"/>
    </source>
</evidence>
<keyword evidence="3" id="KW-0418">Kinase</keyword>
<feature type="transmembrane region" description="Helical" evidence="1">
    <location>
        <begin position="120"/>
        <end position="142"/>
    </location>
</feature>
<organism evidence="3">
    <name type="scientific">Lysobacter firmicutimachus</name>
    <dbReference type="NCBI Taxonomy" id="1792846"/>
    <lineage>
        <taxon>Bacteria</taxon>
        <taxon>Pseudomonadati</taxon>
        <taxon>Pseudomonadota</taxon>
        <taxon>Gammaproteobacteria</taxon>
        <taxon>Lysobacterales</taxon>
        <taxon>Lysobacteraceae</taxon>
        <taxon>Lysobacter</taxon>
    </lineage>
</organism>
<feature type="domain" description="Signal transduction histidine kinase internal region" evidence="2">
    <location>
        <begin position="157"/>
        <end position="235"/>
    </location>
</feature>
<dbReference type="GO" id="GO:0016020">
    <property type="term" value="C:membrane"/>
    <property type="evidence" value="ECO:0007669"/>
    <property type="project" value="InterPro"/>
</dbReference>
<feature type="transmembrane region" description="Helical" evidence="1">
    <location>
        <begin position="50"/>
        <end position="68"/>
    </location>
</feature>
<evidence type="ECO:0000256" key="1">
    <source>
        <dbReference type="SAM" id="Phobius"/>
    </source>
</evidence>
<proteinExistence type="predicted"/>
<feature type="transmembrane region" description="Helical" evidence="1">
    <location>
        <begin position="21"/>
        <end position="38"/>
    </location>
</feature>
<keyword evidence="3" id="KW-0808">Transferase</keyword>
<keyword evidence="1" id="KW-0472">Membrane</keyword>
<dbReference type="PANTHER" id="PTHR34220:SF7">
    <property type="entry name" value="SENSOR HISTIDINE KINASE YPDA"/>
    <property type="match status" value="1"/>
</dbReference>
<dbReference type="SUPFAM" id="SSF55874">
    <property type="entry name" value="ATPase domain of HSP90 chaperone/DNA topoisomerase II/histidine kinase"/>
    <property type="match status" value="1"/>
</dbReference>
<dbReference type="InterPro" id="IPR010559">
    <property type="entry name" value="Sig_transdc_His_kin_internal"/>
</dbReference>
<dbReference type="InterPro" id="IPR036890">
    <property type="entry name" value="HATPase_C_sf"/>
</dbReference>
<dbReference type="EMBL" id="CP159925">
    <property type="protein sequence ID" value="XCO77046.1"/>
    <property type="molecule type" value="Genomic_DNA"/>
</dbReference>
<dbReference type="AlphaFoldDB" id="A0AAU8MZC1"/>
<dbReference type="GO" id="GO:0000155">
    <property type="term" value="F:phosphorelay sensor kinase activity"/>
    <property type="evidence" value="ECO:0007669"/>
    <property type="project" value="InterPro"/>
</dbReference>
<protein>
    <submittedName>
        <fullName evidence="3">Histidine kinase</fullName>
    </submittedName>
</protein>
<gene>
    <name evidence="3" type="ORF">ABU614_09740</name>
</gene>
<dbReference type="InterPro" id="IPR050640">
    <property type="entry name" value="Bact_2-comp_sensor_kinase"/>
</dbReference>
<sequence>MNEPVGERESWLPDLCRLPRLLVMLSMAELIVIVLALVPDGSQWNYGRFVSSSAFALWLALAISVLLCGSRRLLAQLPPALGGFLATVTAAAIAAALAAITHRIDDATSVALVPEGISFARFVGGTTAVAALAVGVVLRYLYVNDSWKAQVRANARAEVEALQARIKPHFLFNSMNTIAGLVRSDPVVAERAVLDLSDLFRAALGASQGDSSLAEEVELAERYLAIEQLRLADRLRVVWRKREPLPWKMPLPRLILQPLVENAVLHGVSRLPAGGEVEIELTQLADRLLLRIRNPAPAPAEGRASGSRHAQHSIGQRLRYAYGPTARMTAGWDEGYYLCELHVPTGVEAQRR</sequence>
<dbReference type="PANTHER" id="PTHR34220">
    <property type="entry name" value="SENSOR HISTIDINE KINASE YPDA"/>
    <property type="match status" value="1"/>
</dbReference>
<reference evidence="3" key="1">
    <citation type="submission" date="2024-06" db="EMBL/GenBank/DDBJ databases">
        <authorList>
            <person name="Li S."/>
        </authorList>
    </citation>
    <scope>NUCLEOTIDE SEQUENCE</scope>
    <source>
        <strain evidence="3">SR10</strain>
    </source>
</reference>
<keyword evidence="1" id="KW-1133">Transmembrane helix</keyword>
<accession>A0AAU8MZC1</accession>
<dbReference type="Pfam" id="PF06580">
    <property type="entry name" value="His_kinase"/>
    <property type="match status" value="1"/>
</dbReference>
<keyword evidence="1" id="KW-0812">Transmembrane</keyword>
<feature type="transmembrane region" description="Helical" evidence="1">
    <location>
        <begin position="80"/>
        <end position="100"/>
    </location>
</feature>
<name>A0AAU8MZC1_9GAMM</name>
<dbReference type="Gene3D" id="3.30.565.10">
    <property type="entry name" value="Histidine kinase-like ATPase, C-terminal domain"/>
    <property type="match status" value="1"/>
</dbReference>
<dbReference type="RefSeq" id="WP_064748232.1">
    <property type="nucleotide sequence ID" value="NZ_CP159925.1"/>
</dbReference>